<organism evidence="1 2">
    <name type="scientific">Catharanthus roseus</name>
    <name type="common">Madagascar periwinkle</name>
    <name type="synonym">Vinca rosea</name>
    <dbReference type="NCBI Taxonomy" id="4058"/>
    <lineage>
        <taxon>Eukaryota</taxon>
        <taxon>Viridiplantae</taxon>
        <taxon>Streptophyta</taxon>
        <taxon>Embryophyta</taxon>
        <taxon>Tracheophyta</taxon>
        <taxon>Spermatophyta</taxon>
        <taxon>Magnoliopsida</taxon>
        <taxon>eudicotyledons</taxon>
        <taxon>Gunneridae</taxon>
        <taxon>Pentapetalae</taxon>
        <taxon>asterids</taxon>
        <taxon>lamiids</taxon>
        <taxon>Gentianales</taxon>
        <taxon>Apocynaceae</taxon>
        <taxon>Rauvolfioideae</taxon>
        <taxon>Vinceae</taxon>
        <taxon>Catharanthinae</taxon>
        <taxon>Catharanthus</taxon>
    </lineage>
</organism>
<dbReference type="Proteomes" id="UP001060085">
    <property type="component" value="Linkage Group LG01"/>
</dbReference>
<sequence length="303" mass="35356">MELTDIIIFLLFLILPWFKVMNLKLKTNLINKNCFQFVLSENASFDRLGSVEDFCPEKPVCTIIRSPKNISTVCKSYAYLYRIDVMLERGQERYYPTETEITEIKRKTRNHLVKYKTHQSPRSCGSGDQFTQVEIPKRTKTCLIEQSWKLLQKESTNSNNIFYSLLHAFIWENKFSAEFTPIIILQIIASQAIVNQDRGFQNSMMNFPYTHNNPILQTQVNKRMLQQTLCSSKLSTSNRENMNLLIKNSNASQNQITDLILTIGSIGSYLTYQISNESQNCRRDSLCHYWIFLKKGKIPETRN</sequence>
<proteinExistence type="predicted"/>
<reference evidence="2" key="1">
    <citation type="journal article" date="2023" name="Nat. Plants">
        <title>Single-cell RNA sequencing provides a high-resolution roadmap for understanding the multicellular compartmentation of specialized metabolism.</title>
        <authorList>
            <person name="Sun S."/>
            <person name="Shen X."/>
            <person name="Li Y."/>
            <person name="Li Y."/>
            <person name="Wang S."/>
            <person name="Li R."/>
            <person name="Zhang H."/>
            <person name="Shen G."/>
            <person name="Guo B."/>
            <person name="Wei J."/>
            <person name="Xu J."/>
            <person name="St-Pierre B."/>
            <person name="Chen S."/>
            <person name="Sun C."/>
        </authorList>
    </citation>
    <scope>NUCLEOTIDE SEQUENCE [LARGE SCALE GENOMIC DNA]</scope>
</reference>
<keyword evidence="2" id="KW-1185">Reference proteome</keyword>
<name>A0ACC0C9J1_CATRO</name>
<accession>A0ACC0C9J1</accession>
<dbReference type="EMBL" id="CM044701">
    <property type="protein sequence ID" value="KAI5681591.1"/>
    <property type="molecule type" value="Genomic_DNA"/>
</dbReference>
<evidence type="ECO:0000313" key="2">
    <source>
        <dbReference type="Proteomes" id="UP001060085"/>
    </source>
</evidence>
<protein>
    <submittedName>
        <fullName evidence="1">Uncharacterized protein</fullName>
    </submittedName>
</protein>
<gene>
    <name evidence="1" type="ORF">M9H77_02819</name>
</gene>
<comment type="caution">
    <text evidence="1">The sequence shown here is derived from an EMBL/GenBank/DDBJ whole genome shotgun (WGS) entry which is preliminary data.</text>
</comment>
<evidence type="ECO:0000313" key="1">
    <source>
        <dbReference type="EMBL" id="KAI5681591.1"/>
    </source>
</evidence>